<keyword evidence="20" id="KW-1185">Reference proteome</keyword>
<dbReference type="FunFam" id="3.40.50.200:FF:000005">
    <property type="entry name" value="Proprotein convertase subtilisin/kexin type 7"/>
    <property type="match status" value="1"/>
</dbReference>
<keyword evidence="4 16" id="KW-0812">Transmembrane</keyword>
<dbReference type="GO" id="GO:0007323">
    <property type="term" value="P:peptide pheromone maturation"/>
    <property type="evidence" value="ECO:0007669"/>
    <property type="project" value="UniProtKB-ARBA"/>
</dbReference>
<evidence type="ECO:0000256" key="6">
    <source>
        <dbReference type="ARBA" id="ARBA00022801"/>
    </source>
</evidence>
<dbReference type="GO" id="GO:0004252">
    <property type="term" value="F:serine-type endopeptidase activity"/>
    <property type="evidence" value="ECO:0007669"/>
    <property type="project" value="UniProtKB-UniRule"/>
</dbReference>
<evidence type="ECO:0000256" key="5">
    <source>
        <dbReference type="ARBA" id="ARBA00022729"/>
    </source>
</evidence>
<keyword evidence="10 16" id="KW-0472">Membrane</keyword>
<dbReference type="Gene3D" id="3.40.50.200">
    <property type="entry name" value="Peptidase S8/S53 domain"/>
    <property type="match status" value="1"/>
</dbReference>
<keyword evidence="5 17" id="KW-0732">Signal</keyword>
<sequence length="851" mass="92537">MRSPIFFTGLLLCVAISTSAASSARQIARPAKRSYDTHSYYVLEHDPTLDVSVQDCADALGAEVVERVGELYDHWLLRSQKIVSDNNAEIDTEDAVLSAYSRLLQDHGLHKRDPLSLAIKHVARQVPRQRVKRATPPASIDDSDSQSLARDIAQRLGIADPLFQDQWHLVNEDFPEHMVNATPLWDMGITGEGIISCLVDDGLDYESEDLAENFDAAGSHDFNDHVNLPKPMLFDDHHGTRCAGQIAAVKNAVCGVGIAYKSKVAGVRILSGPITDVDEAAALNYAYQNTSIYSCSWGPSDDGRSMEEPSLLIQKAMLNGVQNGRNGKGSVFVFASGNGASAGDQCNFDGYTNSIYSVTVSSIDYKGEHPYYSEGCAANMVSTYSSGSNHNKQIVTTDIGKDKCTRSHGGTSAAAPNAVGIFALALQVRPDLSWRDIQYLCVRTAQIVNPGDNDWELTAMGQPYSYKYGFGRLDAYDFVIAARDWEPVKPQAWIEASPLQLRGGTMDADGNFAGGEGLGKHGVESTLEITRAMIEENNFEVLEHVTVRLWANHSRRGDVEVMLTSPNGIRSVLAEKRKGDKDKNGFPGWRFMSVKHWGENPLGKWTLKVSDQNENDESGTFVGWSMSLWGSAKDASKAKQYTLKSSDELPIPFPPPNPTPIPDSTAVVPSTTKSYQKPTVVSSTEPGEIDIASSTAQLTTAEHSSEAVEGNGMDDNTRFLLALAGSAFSILLLCGAAFLVVRQMRWNRAARQGSYTPVAGGEEVRMHLLEHDTERPVSASTRQSDVIYDAEEEAPIMGVASGQIGFHSEFLQDDELGSSGDLPLYSDEPSAAQASREDAEGPRRSSSSSKS</sequence>
<dbReference type="Pfam" id="PF00082">
    <property type="entry name" value="Peptidase_S8"/>
    <property type="match status" value="1"/>
</dbReference>
<evidence type="ECO:0000256" key="11">
    <source>
        <dbReference type="ARBA" id="ARBA00023145"/>
    </source>
</evidence>
<evidence type="ECO:0000256" key="4">
    <source>
        <dbReference type="ARBA" id="ARBA00022692"/>
    </source>
</evidence>
<evidence type="ECO:0000256" key="16">
    <source>
        <dbReference type="SAM" id="Phobius"/>
    </source>
</evidence>
<dbReference type="GO" id="GO:0000139">
    <property type="term" value="C:Golgi membrane"/>
    <property type="evidence" value="ECO:0007669"/>
    <property type="project" value="TreeGrafter"/>
</dbReference>
<dbReference type="InterPro" id="IPR022398">
    <property type="entry name" value="Peptidase_S8_His-AS"/>
</dbReference>
<keyword evidence="9 16" id="KW-1133">Transmembrane helix</keyword>
<dbReference type="PROSITE" id="PS00137">
    <property type="entry name" value="SUBTILASE_HIS"/>
    <property type="match status" value="1"/>
</dbReference>
<feature type="active site" description="Charge relay system" evidence="13 14">
    <location>
        <position position="238"/>
    </location>
</feature>
<dbReference type="InterPro" id="IPR036852">
    <property type="entry name" value="Peptidase_S8/S53_dom_sf"/>
</dbReference>
<evidence type="ECO:0000256" key="17">
    <source>
        <dbReference type="SAM" id="SignalP"/>
    </source>
</evidence>
<evidence type="ECO:0000256" key="13">
    <source>
        <dbReference type="PIRSR" id="PIRSR615500-1"/>
    </source>
</evidence>
<dbReference type="PROSITE" id="PS00138">
    <property type="entry name" value="SUBTILASE_SER"/>
    <property type="match status" value="1"/>
</dbReference>
<organism evidence="19 20">
    <name type="scientific">Phellinidium pouzarii</name>
    <dbReference type="NCBI Taxonomy" id="167371"/>
    <lineage>
        <taxon>Eukaryota</taxon>
        <taxon>Fungi</taxon>
        <taxon>Dikarya</taxon>
        <taxon>Basidiomycota</taxon>
        <taxon>Agaricomycotina</taxon>
        <taxon>Agaricomycetes</taxon>
        <taxon>Hymenochaetales</taxon>
        <taxon>Hymenochaetaceae</taxon>
        <taxon>Phellinidium</taxon>
    </lineage>
</organism>
<comment type="subcellular location">
    <subcellularLocation>
        <location evidence="1">Membrane</location>
    </subcellularLocation>
</comment>
<evidence type="ECO:0000256" key="9">
    <source>
        <dbReference type="ARBA" id="ARBA00022989"/>
    </source>
</evidence>
<feature type="chain" id="PRO_5020415473" description="P/Homo B domain-containing protein" evidence="17">
    <location>
        <begin position="21"/>
        <end position="851"/>
    </location>
</feature>
<feature type="domain" description="P/Homo B" evidence="18">
    <location>
        <begin position="488"/>
        <end position="634"/>
    </location>
</feature>
<dbReference type="PROSITE" id="PS51829">
    <property type="entry name" value="P_HOMO_B"/>
    <property type="match status" value="1"/>
</dbReference>
<name>A0A4S4L307_9AGAM</name>
<comment type="caution">
    <text evidence="19">The sequence shown here is derived from an EMBL/GenBank/DDBJ whole genome shotgun (WGS) entry which is preliminary data.</text>
</comment>
<dbReference type="GO" id="GO:0005802">
    <property type="term" value="C:trans-Golgi network"/>
    <property type="evidence" value="ECO:0007669"/>
    <property type="project" value="TreeGrafter"/>
</dbReference>
<feature type="active site" description="Charge relay system" evidence="13 14">
    <location>
        <position position="200"/>
    </location>
</feature>
<dbReference type="InterPro" id="IPR034182">
    <property type="entry name" value="Kexin/furin"/>
</dbReference>
<dbReference type="PRINTS" id="PR00723">
    <property type="entry name" value="SUBTILISIN"/>
</dbReference>
<dbReference type="Gene3D" id="2.60.120.260">
    <property type="entry name" value="Galactose-binding domain-like"/>
    <property type="match status" value="1"/>
</dbReference>
<evidence type="ECO:0000313" key="19">
    <source>
        <dbReference type="EMBL" id="THH05008.1"/>
    </source>
</evidence>
<feature type="region of interest" description="Disordered" evidence="15">
    <location>
        <begin position="813"/>
        <end position="851"/>
    </location>
</feature>
<evidence type="ECO:0000256" key="1">
    <source>
        <dbReference type="ARBA" id="ARBA00004370"/>
    </source>
</evidence>
<keyword evidence="6 14" id="KW-0378">Hydrolase</keyword>
<dbReference type="InterPro" id="IPR008979">
    <property type="entry name" value="Galactose-bd-like_sf"/>
</dbReference>
<evidence type="ECO:0000256" key="8">
    <source>
        <dbReference type="ARBA" id="ARBA00022837"/>
    </source>
</evidence>
<dbReference type="PANTHER" id="PTHR42884">
    <property type="entry name" value="PROPROTEIN CONVERTASE SUBTILISIN/KEXIN-RELATED"/>
    <property type="match status" value="1"/>
</dbReference>
<evidence type="ECO:0000256" key="12">
    <source>
        <dbReference type="ARBA" id="ARBA00023180"/>
    </source>
</evidence>
<dbReference type="PANTHER" id="PTHR42884:SF14">
    <property type="entry name" value="NEUROENDOCRINE CONVERTASE 1"/>
    <property type="match status" value="1"/>
</dbReference>
<gene>
    <name evidence="19" type="ORF">EW145_g5113</name>
</gene>
<comment type="similarity">
    <text evidence="2">Belongs to the peptidase S8 family. Furin subfamily.</text>
</comment>
<evidence type="ECO:0000256" key="10">
    <source>
        <dbReference type="ARBA" id="ARBA00023136"/>
    </source>
</evidence>
<evidence type="ECO:0000259" key="18">
    <source>
        <dbReference type="PROSITE" id="PS51829"/>
    </source>
</evidence>
<evidence type="ECO:0000256" key="14">
    <source>
        <dbReference type="PROSITE-ProRule" id="PRU01240"/>
    </source>
</evidence>
<keyword evidence="12" id="KW-0325">Glycoprotein</keyword>
<accession>A0A4S4L307</accession>
<keyword evidence="7 14" id="KW-0720">Serine protease</keyword>
<dbReference type="EMBL" id="SGPK01000293">
    <property type="protein sequence ID" value="THH05008.1"/>
    <property type="molecule type" value="Genomic_DNA"/>
</dbReference>
<proteinExistence type="inferred from homology"/>
<dbReference type="FunFam" id="2.60.120.260:FF:000026">
    <property type="entry name" value="proprotein convertase subtilisin/kexin type 7"/>
    <property type="match status" value="1"/>
</dbReference>
<dbReference type="Proteomes" id="UP000308199">
    <property type="component" value="Unassembled WGS sequence"/>
</dbReference>
<evidence type="ECO:0000256" key="7">
    <source>
        <dbReference type="ARBA" id="ARBA00022825"/>
    </source>
</evidence>
<feature type="active site" description="Charge relay system" evidence="13 14">
    <location>
        <position position="412"/>
    </location>
</feature>
<keyword evidence="3 14" id="KW-0645">Protease</keyword>
<dbReference type="InterPro" id="IPR023828">
    <property type="entry name" value="Peptidase_S8_Ser-AS"/>
</dbReference>
<evidence type="ECO:0000256" key="3">
    <source>
        <dbReference type="ARBA" id="ARBA00022670"/>
    </source>
</evidence>
<reference evidence="19 20" key="1">
    <citation type="submission" date="2019-02" db="EMBL/GenBank/DDBJ databases">
        <title>Genome sequencing of the rare red list fungi Phellinidium pouzarii.</title>
        <authorList>
            <person name="Buettner E."/>
            <person name="Kellner H."/>
        </authorList>
    </citation>
    <scope>NUCLEOTIDE SEQUENCE [LARGE SCALE GENOMIC DNA]</scope>
    <source>
        <strain evidence="19 20">DSM 108285</strain>
    </source>
</reference>
<keyword evidence="11" id="KW-0865">Zymogen</keyword>
<dbReference type="PROSITE" id="PS51892">
    <property type="entry name" value="SUBTILASE"/>
    <property type="match status" value="1"/>
</dbReference>
<evidence type="ECO:0000256" key="15">
    <source>
        <dbReference type="SAM" id="MobiDB-lite"/>
    </source>
</evidence>
<protein>
    <recommendedName>
        <fullName evidence="18">P/Homo B domain-containing protein</fullName>
    </recommendedName>
</protein>
<dbReference type="InterPro" id="IPR002884">
    <property type="entry name" value="P_dom"/>
</dbReference>
<dbReference type="InterPro" id="IPR015500">
    <property type="entry name" value="Peptidase_S8_subtilisin-rel"/>
</dbReference>
<dbReference type="Pfam" id="PF01483">
    <property type="entry name" value="P_proprotein"/>
    <property type="match status" value="1"/>
</dbReference>
<dbReference type="AlphaFoldDB" id="A0A4S4L307"/>
<feature type="transmembrane region" description="Helical" evidence="16">
    <location>
        <begin position="719"/>
        <end position="741"/>
    </location>
</feature>
<keyword evidence="8" id="KW-0106">Calcium</keyword>
<evidence type="ECO:0000256" key="2">
    <source>
        <dbReference type="ARBA" id="ARBA00005325"/>
    </source>
</evidence>
<dbReference type="SUPFAM" id="SSF49785">
    <property type="entry name" value="Galactose-binding domain-like"/>
    <property type="match status" value="1"/>
</dbReference>
<dbReference type="GO" id="GO:0016485">
    <property type="term" value="P:protein processing"/>
    <property type="evidence" value="ECO:0007669"/>
    <property type="project" value="TreeGrafter"/>
</dbReference>
<dbReference type="InterPro" id="IPR000209">
    <property type="entry name" value="Peptidase_S8/S53_dom"/>
</dbReference>
<evidence type="ECO:0000313" key="20">
    <source>
        <dbReference type="Proteomes" id="UP000308199"/>
    </source>
</evidence>
<dbReference type="OrthoDB" id="300641at2759"/>
<feature type="signal peptide" evidence="17">
    <location>
        <begin position="1"/>
        <end position="20"/>
    </location>
</feature>
<dbReference type="SUPFAM" id="SSF52743">
    <property type="entry name" value="Subtilisin-like"/>
    <property type="match status" value="1"/>
</dbReference>
<dbReference type="CDD" id="cd04059">
    <property type="entry name" value="Peptidases_S8_Protein_convertases_Kexins_Furin-like"/>
    <property type="match status" value="1"/>
</dbReference>